<name>A0ABM1I2K3_POLDO</name>
<feature type="signal peptide" evidence="2">
    <location>
        <begin position="1"/>
        <end position="24"/>
    </location>
</feature>
<feature type="region of interest" description="Disordered" evidence="1">
    <location>
        <begin position="37"/>
        <end position="65"/>
    </location>
</feature>
<dbReference type="Proteomes" id="UP000694924">
    <property type="component" value="Unplaced"/>
</dbReference>
<feature type="chain" id="PRO_5045156041" evidence="2">
    <location>
        <begin position="25"/>
        <end position="106"/>
    </location>
</feature>
<evidence type="ECO:0000256" key="2">
    <source>
        <dbReference type="SAM" id="SignalP"/>
    </source>
</evidence>
<keyword evidence="3" id="KW-1185">Reference proteome</keyword>
<sequence>MKFSITLLALFVLLGLVYIEGVKSSLLGGGGGDRCGNSGGGGGSGDGGSGGAGNDGNAGNGGGAGNSGNAGNGGGGCGGGRCGGESNQEPSLLDLSLGGKTILSLK</sequence>
<accession>A0ABM1I2K3</accession>
<proteinExistence type="predicted"/>
<evidence type="ECO:0000313" key="3">
    <source>
        <dbReference type="Proteomes" id="UP000694924"/>
    </source>
</evidence>
<gene>
    <name evidence="4" type="primary">LOC107065349</name>
</gene>
<evidence type="ECO:0000313" key="4">
    <source>
        <dbReference type="RefSeq" id="XP_015174440.1"/>
    </source>
</evidence>
<reference evidence="4" key="1">
    <citation type="submission" date="2025-08" db="UniProtKB">
        <authorList>
            <consortium name="RefSeq"/>
        </authorList>
    </citation>
    <scope>IDENTIFICATION</scope>
    <source>
        <tissue evidence="4">Whole body</tissue>
    </source>
</reference>
<dbReference type="GeneID" id="107065349"/>
<organism evidence="3 4">
    <name type="scientific">Polistes dominula</name>
    <name type="common">European paper wasp</name>
    <name type="synonym">Vespa dominula</name>
    <dbReference type="NCBI Taxonomy" id="743375"/>
    <lineage>
        <taxon>Eukaryota</taxon>
        <taxon>Metazoa</taxon>
        <taxon>Ecdysozoa</taxon>
        <taxon>Arthropoda</taxon>
        <taxon>Hexapoda</taxon>
        <taxon>Insecta</taxon>
        <taxon>Pterygota</taxon>
        <taxon>Neoptera</taxon>
        <taxon>Endopterygota</taxon>
        <taxon>Hymenoptera</taxon>
        <taxon>Apocrita</taxon>
        <taxon>Aculeata</taxon>
        <taxon>Vespoidea</taxon>
        <taxon>Vespidae</taxon>
        <taxon>Polistinae</taxon>
        <taxon>Polistini</taxon>
        <taxon>Polistes</taxon>
    </lineage>
</organism>
<dbReference type="RefSeq" id="XP_015174440.1">
    <property type="nucleotide sequence ID" value="XM_015318954.1"/>
</dbReference>
<keyword evidence="2" id="KW-0732">Signal</keyword>
<evidence type="ECO:0000256" key="1">
    <source>
        <dbReference type="SAM" id="MobiDB-lite"/>
    </source>
</evidence>
<protein>
    <submittedName>
        <fullName evidence="4">Loricrin-like</fullName>
    </submittedName>
</protein>